<accession>E0STS9</accession>
<gene>
    <name evidence="2" type="ordered locus">Igag_0878</name>
</gene>
<evidence type="ECO:0000259" key="1">
    <source>
        <dbReference type="Pfam" id="PF04126"/>
    </source>
</evidence>
<reference evidence="2 3" key="1">
    <citation type="journal article" date="2010" name="Stand. Genomic Sci.">
        <title>Complete genome sequence of Ignisphaera aggregans type strain (AQ1.S1).</title>
        <authorList>
            <person name="Goker M."/>
            <person name="Held B."/>
            <person name="Lapidus A."/>
            <person name="Nolan M."/>
            <person name="Spring S."/>
            <person name="Yasawong M."/>
            <person name="Lucas S."/>
            <person name="Glavina Del Rio T."/>
            <person name="Tice H."/>
            <person name="Cheng J.F."/>
            <person name="Goodwin L."/>
            <person name="Tapia R."/>
            <person name="Pitluck S."/>
            <person name="Liolios K."/>
            <person name="Ivanova N."/>
            <person name="Mavromatis K."/>
            <person name="Mikhailova N."/>
            <person name="Pati A."/>
            <person name="Chen A."/>
            <person name="Palaniappan K."/>
            <person name="Brambilla E."/>
            <person name="Land M."/>
            <person name="Hauser L."/>
            <person name="Chang Y.J."/>
            <person name="Jeffries C.D."/>
            <person name="Brettin T."/>
            <person name="Detter J.C."/>
            <person name="Han C."/>
            <person name="Rohde M."/>
            <person name="Sikorski J."/>
            <person name="Woyke T."/>
            <person name="Bristow J."/>
            <person name="Eisen J.A."/>
            <person name="Markowitz V."/>
            <person name="Hugenholtz P."/>
            <person name="Kyrpides N.C."/>
            <person name="Klenk H.P."/>
        </authorList>
    </citation>
    <scope>NUCLEOTIDE SEQUENCE [LARGE SCALE GENOMIC DNA]</scope>
    <source>
        <strain evidence="3">DSM 17230 / JCM 13409 / AQ1.S1</strain>
    </source>
</reference>
<keyword evidence="3" id="KW-1185">Reference proteome</keyword>
<dbReference type="Pfam" id="PF04126">
    <property type="entry name" value="Cyclophil_like"/>
    <property type="match status" value="1"/>
</dbReference>
<dbReference type="SUPFAM" id="SSF50891">
    <property type="entry name" value="Cyclophilin-like"/>
    <property type="match status" value="1"/>
</dbReference>
<dbReference type="HOGENOM" id="CLU_1122673_0_0_2"/>
<dbReference type="STRING" id="583356.Igag_0878"/>
<evidence type="ECO:0000313" key="3">
    <source>
        <dbReference type="Proteomes" id="UP000001304"/>
    </source>
</evidence>
<sequence>MIRFGKDLEIPVLVTDDRFFDRIKTILPISSIARVWKEEVYFGIGLEFDGETTTYVSSGSLAYWPPGKALCLFAWANQPYGYVNHVGWFLGPRHYVLQIKDGANVSVDLIDLKIYSRESVRVVEKLHSHGIYVAPRIWRGSESIVGAYIEENTRVGFEIFLEDFGYIIESDPLYLRNFSILDEAFQHRIRRYGVVKSRVDVNEEGYIVLSSYIENEDSLPNVIKQIVYDYLRVVNELINIFD</sequence>
<dbReference type="BioCyc" id="IAGG583356:GHAH-861-MONOMER"/>
<dbReference type="AlphaFoldDB" id="E0STS9"/>
<dbReference type="EMBL" id="CP002098">
    <property type="protein sequence ID" value="ADM27695.1"/>
    <property type="molecule type" value="Genomic_DNA"/>
</dbReference>
<dbReference type="Gene3D" id="2.40.100.20">
    <property type="match status" value="1"/>
</dbReference>
<evidence type="ECO:0000313" key="2">
    <source>
        <dbReference type="EMBL" id="ADM27695.1"/>
    </source>
</evidence>
<protein>
    <recommendedName>
        <fullName evidence="1">Cyclophilin TM1367-like domain-containing protein</fullName>
    </recommendedName>
</protein>
<feature type="domain" description="Cyclophilin TM1367-like" evidence="1">
    <location>
        <begin position="2"/>
        <end position="107"/>
    </location>
</feature>
<organism evidence="2 3">
    <name type="scientific">Ignisphaera aggregans (strain DSM 17230 / JCM 13409 / AQ1.S1)</name>
    <dbReference type="NCBI Taxonomy" id="583356"/>
    <lineage>
        <taxon>Archaea</taxon>
        <taxon>Thermoproteota</taxon>
        <taxon>Thermoprotei</taxon>
        <taxon>Desulfurococcales</taxon>
        <taxon>Desulfurococcaceae</taxon>
        <taxon>Ignisphaera</taxon>
    </lineage>
</organism>
<dbReference type="InterPro" id="IPR025658">
    <property type="entry name" value="Cyclophilin_TM1367"/>
</dbReference>
<dbReference type="KEGG" id="iag:Igag_0878"/>
<dbReference type="InterPro" id="IPR029000">
    <property type="entry name" value="Cyclophilin-like_dom_sf"/>
</dbReference>
<name>E0STS9_IGNAA</name>
<proteinExistence type="predicted"/>
<dbReference type="Proteomes" id="UP000001304">
    <property type="component" value="Chromosome"/>
</dbReference>